<dbReference type="AlphaFoldDB" id="A0A285E6T9"/>
<dbReference type="Proteomes" id="UP000219514">
    <property type="component" value="Unassembled WGS sequence"/>
</dbReference>
<protein>
    <recommendedName>
        <fullName evidence="3">TIGR02391 family protein</fullName>
    </recommendedName>
</protein>
<keyword evidence="2" id="KW-1185">Reference proteome</keyword>
<reference evidence="1 2" key="1">
    <citation type="submission" date="2017-09" db="EMBL/GenBank/DDBJ databases">
        <authorList>
            <person name="Ehlers B."/>
            <person name="Leendertz F.H."/>
        </authorList>
    </citation>
    <scope>NUCLEOTIDE SEQUENCE [LARGE SCALE GENOMIC DNA]</scope>
    <source>
        <strain evidence="1 2">DSM 46844</strain>
    </source>
</reference>
<name>A0A285E6T9_9ACTN</name>
<gene>
    <name evidence="1" type="ORF">SAMN06893097_101380</name>
</gene>
<evidence type="ECO:0000313" key="2">
    <source>
        <dbReference type="Proteomes" id="UP000219514"/>
    </source>
</evidence>
<dbReference type="RefSeq" id="WP_260179317.1">
    <property type="nucleotide sequence ID" value="NZ_JACHXB010000001.1"/>
</dbReference>
<evidence type="ECO:0008006" key="3">
    <source>
        <dbReference type="Google" id="ProtNLM"/>
    </source>
</evidence>
<sequence length="40" mass="4493">MFKNPPSHRQVDYSDPTLASEVVLLADLLLRILDTRAPTV</sequence>
<proteinExistence type="predicted"/>
<dbReference type="EMBL" id="OBDO01000001">
    <property type="protein sequence ID" value="SNX94583.1"/>
    <property type="molecule type" value="Genomic_DNA"/>
</dbReference>
<accession>A0A285E6T9</accession>
<organism evidence="1 2">
    <name type="scientific">Geodermatophilus sabuli</name>
    <dbReference type="NCBI Taxonomy" id="1564158"/>
    <lineage>
        <taxon>Bacteria</taxon>
        <taxon>Bacillati</taxon>
        <taxon>Actinomycetota</taxon>
        <taxon>Actinomycetes</taxon>
        <taxon>Geodermatophilales</taxon>
        <taxon>Geodermatophilaceae</taxon>
        <taxon>Geodermatophilus</taxon>
    </lineage>
</organism>
<evidence type="ECO:0000313" key="1">
    <source>
        <dbReference type="EMBL" id="SNX94583.1"/>
    </source>
</evidence>